<feature type="transmembrane region" description="Helical" evidence="5">
    <location>
        <begin position="106"/>
        <end position="132"/>
    </location>
</feature>
<feature type="transmembrane region" description="Helical" evidence="5">
    <location>
        <begin position="352"/>
        <end position="373"/>
    </location>
</feature>
<evidence type="ECO:0000256" key="5">
    <source>
        <dbReference type="SAM" id="Phobius"/>
    </source>
</evidence>
<dbReference type="OrthoDB" id="9759676at2"/>
<evidence type="ECO:0000256" key="3">
    <source>
        <dbReference type="ARBA" id="ARBA00022989"/>
    </source>
</evidence>
<sequence>MSISDFLFGRPLATSEERAEHIGVAAGIPVFGLDALTSAAYGPEAAMTLLIPLGLMGRNYILPVIVAIVGLLVIVFFSYRQTIDAYPNGGGSYTVASENLGNRAGLLAAAALMIDYVLTAAVGISAGVGALISAVPSLQPHTLVLCLVILALLAMVNMRGVRDTGAVFMIPTVLFIGTLSIMVAVGVWRAMQSGGHPVPLVAPPPALPATVELLRWWLLAKVFASGCTAMTGVEAVSNGVMAFSEPKTKRAKQTLTVIIAILIVLLLGVAYLSKAYGITATDPGANGYQSVLSMLVAAVFGRGWFYQLTMASVLSALALSANTAFADFPRLTRMIAMHDYLPHVFLLRGRRLLYSHGVYALTGLTAVLLILFGGVTDNLIPLFAIGAFLAFTLSQAGMVVHWYKQGPEHPRRGWHMFVNGLGAVATGITLLVVLVAKFMAGAWVTALLVPVLMGIMVAVKRHYTRVKGEMAEQCPLNLTNLEQPIVVIPMARWDKISEKAMRFGLLMSKEIKVVHVHSDDEREGLEEVWNETILGPIKGQELEEPELVTIPSNYRFILAPLMDYILELEKENPGRKVAVLLPEMVVKHWWENALHNQRVQLLKLMLLLKGNQRIVVVNIPWYL</sequence>
<feature type="transmembrane region" description="Helical" evidence="5">
    <location>
        <begin position="168"/>
        <end position="191"/>
    </location>
</feature>
<dbReference type="GO" id="GO:0016020">
    <property type="term" value="C:membrane"/>
    <property type="evidence" value="ECO:0007669"/>
    <property type="project" value="UniProtKB-SubCell"/>
</dbReference>
<protein>
    <submittedName>
        <fullName evidence="6">Amino acid/polyamine/organocation transporter (APC superfamily)</fullName>
    </submittedName>
</protein>
<accession>A0A3R9R241</accession>
<feature type="transmembrane region" description="Helical" evidence="5">
    <location>
        <begin position="138"/>
        <end position="156"/>
    </location>
</feature>
<evidence type="ECO:0000256" key="4">
    <source>
        <dbReference type="ARBA" id="ARBA00023136"/>
    </source>
</evidence>
<dbReference type="Proteomes" id="UP000269669">
    <property type="component" value="Unassembled WGS sequence"/>
</dbReference>
<comment type="subcellular location">
    <subcellularLocation>
        <location evidence="1">Membrane</location>
        <topology evidence="1">Multi-pass membrane protein</topology>
    </subcellularLocation>
</comment>
<evidence type="ECO:0000256" key="2">
    <source>
        <dbReference type="ARBA" id="ARBA00022692"/>
    </source>
</evidence>
<feature type="transmembrane region" description="Helical" evidence="5">
    <location>
        <begin position="254"/>
        <end position="273"/>
    </location>
</feature>
<feature type="transmembrane region" description="Helical" evidence="5">
    <location>
        <begin position="214"/>
        <end position="233"/>
    </location>
</feature>
<dbReference type="InterPro" id="IPR053153">
    <property type="entry name" value="APC_K+_Transporter"/>
</dbReference>
<dbReference type="PANTHER" id="PTHR47704:SF1">
    <property type="entry name" value="POTASSIUM TRANSPORTER KIMA"/>
    <property type="match status" value="1"/>
</dbReference>
<feature type="transmembrane region" description="Helical" evidence="5">
    <location>
        <begin position="304"/>
        <end position="325"/>
    </location>
</feature>
<dbReference type="RefSeq" id="WP_125484719.1">
    <property type="nucleotide sequence ID" value="NZ_RSDW01000001.1"/>
</dbReference>
<dbReference type="PANTHER" id="PTHR47704">
    <property type="entry name" value="POTASSIUM TRANSPORTER KIMA"/>
    <property type="match status" value="1"/>
</dbReference>
<dbReference type="InterPro" id="IPR002293">
    <property type="entry name" value="AA/rel_permease1"/>
</dbReference>
<organism evidence="6 7">
    <name type="scientific">Edaphobacter aggregans</name>
    <dbReference type="NCBI Taxonomy" id="570835"/>
    <lineage>
        <taxon>Bacteria</taxon>
        <taxon>Pseudomonadati</taxon>
        <taxon>Acidobacteriota</taxon>
        <taxon>Terriglobia</taxon>
        <taxon>Terriglobales</taxon>
        <taxon>Acidobacteriaceae</taxon>
        <taxon>Edaphobacter</taxon>
    </lineage>
</organism>
<name>A0A3R9R241_9BACT</name>
<dbReference type="GO" id="GO:0022857">
    <property type="term" value="F:transmembrane transporter activity"/>
    <property type="evidence" value="ECO:0007669"/>
    <property type="project" value="InterPro"/>
</dbReference>
<dbReference type="Pfam" id="PF13520">
    <property type="entry name" value="AA_permease_2"/>
    <property type="match status" value="1"/>
</dbReference>
<keyword evidence="4 5" id="KW-0472">Membrane</keyword>
<keyword evidence="3 5" id="KW-1133">Transmembrane helix</keyword>
<feature type="transmembrane region" description="Helical" evidence="5">
    <location>
        <begin position="440"/>
        <end position="459"/>
    </location>
</feature>
<reference evidence="6 7" key="1">
    <citation type="submission" date="2018-12" db="EMBL/GenBank/DDBJ databases">
        <title>Sequencing of bacterial isolates from soil warming experiment in Harvard Forest, Massachusetts, USA.</title>
        <authorList>
            <person name="Deangelis K."/>
        </authorList>
    </citation>
    <scope>NUCLEOTIDE SEQUENCE [LARGE SCALE GENOMIC DNA]</scope>
    <source>
        <strain evidence="6 7">EB153</strain>
    </source>
</reference>
<dbReference type="EMBL" id="RSDW01000001">
    <property type="protein sequence ID" value="RSL16057.1"/>
    <property type="molecule type" value="Genomic_DNA"/>
</dbReference>
<evidence type="ECO:0000313" key="7">
    <source>
        <dbReference type="Proteomes" id="UP000269669"/>
    </source>
</evidence>
<feature type="transmembrane region" description="Helical" evidence="5">
    <location>
        <begin position="379"/>
        <end position="402"/>
    </location>
</feature>
<dbReference type="AlphaFoldDB" id="A0A3R9R241"/>
<evidence type="ECO:0000256" key="1">
    <source>
        <dbReference type="ARBA" id="ARBA00004141"/>
    </source>
</evidence>
<gene>
    <name evidence="6" type="ORF">EDE15_1566</name>
</gene>
<evidence type="ECO:0000313" key="6">
    <source>
        <dbReference type="EMBL" id="RSL16057.1"/>
    </source>
</evidence>
<comment type="caution">
    <text evidence="6">The sequence shown here is derived from an EMBL/GenBank/DDBJ whole genome shotgun (WGS) entry which is preliminary data.</text>
</comment>
<feature type="transmembrane region" description="Helical" evidence="5">
    <location>
        <begin position="60"/>
        <end position="79"/>
    </location>
</feature>
<dbReference type="Gene3D" id="1.20.1740.10">
    <property type="entry name" value="Amino acid/polyamine transporter I"/>
    <property type="match status" value="1"/>
</dbReference>
<keyword evidence="7" id="KW-1185">Reference proteome</keyword>
<proteinExistence type="predicted"/>
<keyword evidence="2 5" id="KW-0812">Transmembrane</keyword>
<feature type="transmembrane region" description="Helical" evidence="5">
    <location>
        <begin position="414"/>
        <end position="434"/>
    </location>
</feature>